<proteinExistence type="inferred from homology"/>
<dbReference type="EMBL" id="CP046996">
    <property type="protein sequence ID" value="QHA01174.1"/>
    <property type="molecule type" value="Genomic_DNA"/>
</dbReference>
<comment type="similarity">
    <text evidence="1">Belongs to the YggT family.</text>
</comment>
<dbReference type="Pfam" id="PF02325">
    <property type="entry name" value="CCB3_YggT"/>
    <property type="match status" value="1"/>
</dbReference>
<protein>
    <submittedName>
        <fullName evidence="3">YggT family protein</fullName>
    </submittedName>
</protein>
<evidence type="ECO:0000256" key="2">
    <source>
        <dbReference type="SAM" id="Phobius"/>
    </source>
</evidence>
<dbReference type="AlphaFoldDB" id="A0A857DIR2"/>
<name>A0A857DIR2_9FIRM</name>
<sequence length="80" mass="9277">MEWLVIIRCILSWIPHSPSNQFIRIIYDITEPLLRPFRKIRLGNQAMMVDFAPFFAVLAIVLIKSVILAPLYALIARLII</sequence>
<accession>A0A857DIR2</accession>
<keyword evidence="2" id="KW-1133">Transmembrane helix</keyword>
<evidence type="ECO:0000313" key="3">
    <source>
        <dbReference type="EMBL" id="QHA01174.1"/>
    </source>
</evidence>
<evidence type="ECO:0000256" key="1">
    <source>
        <dbReference type="ARBA" id="ARBA00010894"/>
    </source>
</evidence>
<dbReference type="InterPro" id="IPR003425">
    <property type="entry name" value="CCB3/YggT"/>
</dbReference>
<feature type="transmembrane region" description="Helical" evidence="2">
    <location>
        <begin position="51"/>
        <end position="75"/>
    </location>
</feature>
<dbReference type="PANTHER" id="PTHR33219:SF14">
    <property type="entry name" value="PROTEIN COFACTOR ASSEMBLY OF COMPLEX C SUBUNIT B CCB3, CHLOROPLASTIC-RELATED"/>
    <property type="match status" value="1"/>
</dbReference>
<dbReference type="PANTHER" id="PTHR33219">
    <property type="entry name" value="YLMG HOMOLOG PROTEIN 2, CHLOROPLASTIC"/>
    <property type="match status" value="1"/>
</dbReference>
<gene>
    <name evidence="3" type="ORF">GQ588_11270</name>
</gene>
<dbReference type="Proteomes" id="UP000430508">
    <property type="component" value="Chromosome"/>
</dbReference>
<evidence type="ECO:0000313" key="4">
    <source>
        <dbReference type="Proteomes" id="UP000430508"/>
    </source>
</evidence>
<keyword evidence="2" id="KW-0812">Transmembrane</keyword>
<keyword evidence="2" id="KW-0472">Membrane</keyword>
<dbReference type="GO" id="GO:0016020">
    <property type="term" value="C:membrane"/>
    <property type="evidence" value="ECO:0007669"/>
    <property type="project" value="InterPro"/>
</dbReference>
<dbReference type="RefSeq" id="WP_034362202.1">
    <property type="nucleotide sequence ID" value="NZ_CP046996.1"/>
</dbReference>
<organism evidence="3 4">
    <name type="scientific">Dehalobacter restrictus</name>
    <dbReference type="NCBI Taxonomy" id="55583"/>
    <lineage>
        <taxon>Bacteria</taxon>
        <taxon>Bacillati</taxon>
        <taxon>Bacillota</taxon>
        <taxon>Clostridia</taxon>
        <taxon>Eubacteriales</taxon>
        <taxon>Desulfitobacteriaceae</taxon>
        <taxon>Dehalobacter</taxon>
    </lineage>
</organism>
<reference evidence="3 4" key="1">
    <citation type="submission" date="2019-12" db="EMBL/GenBank/DDBJ databases">
        <title>Sequence classification of anaerobic respiratory reductive dehalogenases: First we see many, then we see few.</title>
        <authorList>
            <person name="Molenda O."/>
            <person name="Puentes Jacome L.A."/>
            <person name="Cao X."/>
            <person name="Nesbo C.L."/>
            <person name="Tang S."/>
            <person name="Morson N."/>
            <person name="Patron J."/>
            <person name="Lomheim L."/>
            <person name="Wishart D.S."/>
            <person name="Edwards E.A."/>
        </authorList>
    </citation>
    <scope>NUCLEOTIDE SEQUENCE [LARGE SCALE GENOMIC DNA]</scope>
    <source>
        <strain evidence="3 4">12DCA</strain>
    </source>
</reference>